<dbReference type="RefSeq" id="WP_205458521.1">
    <property type="nucleotide sequence ID" value="NZ_JAFHKK010000006.1"/>
</dbReference>
<feature type="transmembrane region" description="Helical" evidence="1">
    <location>
        <begin position="124"/>
        <end position="146"/>
    </location>
</feature>
<keyword evidence="3" id="KW-1185">Reference proteome</keyword>
<evidence type="ECO:0000313" key="3">
    <source>
        <dbReference type="Proteomes" id="UP000703590"/>
    </source>
</evidence>
<comment type="function">
    <text evidence="1">Involved in the import of queuosine (Q) precursors, required for Q precursor salvage.</text>
</comment>
<keyword evidence="1" id="KW-0813">Transport</keyword>
<dbReference type="EMBL" id="JAFHKK010000006">
    <property type="protein sequence ID" value="MBN2963972.1"/>
    <property type="molecule type" value="Genomic_DNA"/>
</dbReference>
<dbReference type="Pfam" id="PF02592">
    <property type="entry name" value="Vut_1"/>
    <property type="match status" value="2"/>
</dbReference>
<comment type="subcellular location">
    <subcellularLocation>
        <location evidence="1">Cell membrane</location>
        <topology evidence="1">Multi-pass membrane protein</topology>
    </subcellularLocation>
</comment>
<evidence type="ECO:0000313" key="2">
    <source>
        <dbReference type="EMBL" id="MBN2963972.1"/>
    </source>
</evidence>
<accession>A0ABS2WQL7</accession>
<dbReference type="Proteomes" id="UP000703590">
    <property type="component" value="Unassembled WGS sequence"/>
</dbReference>
<feature type="transmembrane region" description="Helical" evidence="1">
    <location>
        <begin position="83"/>
        <end position="103"/>
    </location>
</feature>
<dbReference type="PANTHER" id="PTHR34300">
    <property type="entry name" value="QUEUOSINE PRECURSOR TRANSPORTER-RELATED"/>
    <property type="match status" value="1"/>
</dbReference>
<keyword evidence="1" id="KW-1133">Transmembrane helix</keyword>
<dbReference type="HAMAP" id="MF_02088">
    <property type="entry name" value="Q_prec_transport"/>
    <property type="match status" value="1"/>
</dbReference>
<proteinExistence type="inferred from homology"/>
<sequence length="182" mass="20723">MSLKQTYMYGAVFALLIALANYTVQFAINEWITYGALLYPFTFLMSDILSERYTKQETLKVVRVGVVLAIVPTLLVADGRIAFASIVTFLLIQQFDVVIFHALKKKFEKLWWLRNNGSTLTSQLFDTALFFTLAFGGTMPTSMLVKLIIGDYLVKVALALLDTPFFYLFAIKLQNKTLRKHL</sequence>
<keyword evidence="1" id="KW-0812">Transmembrane</keyword>
<organism evidence="2 3">
    <name type="scientific">Sulfurospirillum tamanense</name>
    <dbReference type="NCBI Taxonomy" id="2813362"/>
    <lineage>
        <taxon>Bacteria</taxon>
        <taxon>Pseudomonadati</taxon>
        <taxon>Campylobacterota</taxon>
        <taxon>Epsilonproteobacteria</taxon>
        <taxon>Campylobacterales</taxon>
        <taxon>Sulfurospirillaceae</taxon>
        <taxon>Sulfurospirillum</taxon>
    </lineage>
</organism>
<evidence type="ECO:0000256" key="1">
    <source>
        <dbReference type="HAMAP-Rule" id="MF_02088"/>
    </source>
</evidence>
<keyword evidence="1" id="KW-0472">Membrane</keyword>
<dbReference type="InterPro" id="IPR003744">
    <property type="entry name" value="YhhQ"/>
</dbReference>
<comment type="similarity">
    <text evidence="1">Belongs to the vitamin uptake transporter (VUT/ECF) (TC 2.A.88) family. Q precursor transporter subfamily.</text>
</comment>
<feature type="transmembrane region" description="Helical" evidence="1">
    <location>
        <begin position="152"/>
        <end position="171"/>
    </location>
</feature>
<reference evidence="2" key="1">
    <citation type="submission" date="2021-02" db="EMBL/GenBank/DDBJ databases">
        <title>Sulfurospirillum tamanensis sp. nov.</title>
        <authorList>
            <person name="Frolova A."/>
            <person name="Merkel A."/>
            <person name="Slobodkin A."/>
        </authorList>
    </citation>
    <scope>NUCLEOTIDE SEQUENCE</scope>
    <source>
        <strain evidence="2">T05b</strain>
    </source>
</reference>
<keyword evidence="1" id="KW-1003">Cell membrane</keyword>
<protein>
    <recommendedName>
        <fullName evidence="1">Probable queuosine precursor transporter</fullName>
        <shortName evidence="1">Q precursor transporter</shortName>
    </recommendedName>
</protein>
<dbReference type="NCBIfam" id="TIGR00697">
    <property type="entry name" value="queuosine precursor transporter"/>
    <property type="match status" value="1"/>
</dbReference>
<feature type="transmembrane region" description="Helical" evidence="1">
    <location>
        <begin position="7"/>
        <end position="25"/>
    </location>
</feature>
<reference evidence="2" key="2">
    <citation type="submission" date="2021-02" db="EMBL/GenBank/DDBJ databases">
        <authorList>
            <person name="Merkel A.Y."/>
        </authorList>
    </citation>
    <scope>NUCLEOTIDE SEQUENCE</scope>
    <source>
        <strain evidence="2">T05b</strain>
    </source>
</reference>
<feature type="transmembrane region" description="Helical" evidence="1">
    <location>
        <begin position="31"/>
        <end position="49"/>
    </location>
</feature>
<name>A0ABS2WQL7_9BACT</name>
<dbReference type="PANTHER" id="PTHR34300:SF2">
    <property type="entry name" value="QUEUOSINE PRECURSOR TRANSPORTER-RELATED"/>
    <property type="match status" value="1"/>
</dbReference>
<gene>
    <name evidence="2" type="ORF">JWV37_04185</name>
</gene>
<comment type="caution">
    <text evidence="2">The sequence shown here is derived from an EMBL/GenBank/DDBJ whole genome shotgun (WGS) entry which is preliminary data.</text>
</comment>
<feature type="transmembrane region" description="Helical" evidence="1">
    <location>
        <begin position="61"/>
        <end position="77"/>
    </location>
</feature>